<dbReference type="Pfam" id="PF03928">
    <property type="entry name" value="HbpS-like"/>
    <property type="match status" value="1"/>
</dbReference>
<protein>
    <recommendedName>
        <fullName evidence="3">Heme-binding protein</fullName>
    </recommendedName>
</protein>
<gene>
    <name evidence="1" type="ORF">GQA94_02930</name>
</gene>
<accession>A0A6I6LIJ0</accession>
<evidence type="ECO:0008006" key="3">
    <source>
        <dbReference type="Google" id="ProtNLM"/>
    </source>
</evidence>
<evidence type="ECO:0000313" key="2">
    <source>
        <dbReference type="Proteomes" id="UP000438983"/>
    </source>
</evidence>
<name>A0A6I6LIJ0_STUST</name>
<sequence>MGRGLLSGLWDVEAAIYVGPPPSQDRFRLGAQRTEAALRAARVEAERNGWAVSIAVVDTTGEPLGLVKLDGSPPDSARCAIRKAQQVTAAEQCGLFDEASSMLGRQRRFPADAIPIYVEQRCIGAVAVHGVHRSEAAQVACAGAEALEQDA</sequence>
<dbReference type="PANTHER" id="PTHR34309">
    <property type="entry name" value="SLR1406 PROTEIN"/>
    <property type="match status" value="1"/>
</dbReference>
<dbReference type="Proteomes" id="UP000438983">
    <property type="component" value="Chromosome"/>
</dbReference>
<evidence type="ECO:0000313" key="1">
    <source>
        <dbReference type="EMBL" id="QGZ29073.1"/>
    </source>
</evidence>
<reference evidence="1 2" key="1">
    <citation type="submission" date="2019-12" db="EMBL/GenBank/DDBJ databases">
        <title>Complete genome sequence of Pseudomonas stutzeri.</title>
        <authorList>
            <person name="Lim S.R."/>
            <person name="Kim J.H."/>
        </authorList>
    </citation>
    <scope>NUCLEOTIDE SEQUENCE [LARGE SCALE GENOMIC DNA]</scope>
    <source>
        <strain evidence="1 2">PM101005</strain>
    </source>
</reference>
<proteinExistence type="predicted"/>
<dbReference type="InterPro" id="IPR038084">
    <property type="entry name" value="PduO/GlcC-like_sf"/>
</dbReference>
<dbReference type="InterPro" id="IPR005624">
    <property type="entry name" value="PduO/GlcC-like"/>
</dbReference>
<dbReference type="SUPFAM" id="SSF143744">
    <property type="entry name" value="GlcG-like"/>
    <property type="match status" value="1"/>
</dbReference>
<organism evidence="1 2">
    <name type="scientific">Stutzerimonas stutzeri</name>
    <name type="common">Pseudomonas stutzeri</name>
    <dbReference type="NCBI Taxonomy" id="316"/>
    <lineage>
        <taxon>Bacteria</taxon>
        <taxon>Pseudomonadati</taxon>
        <taxon>Pseudomonadota</taxon>
        <taxon>Gammaproteobacteria</taxon>
        <taxon>Pseudomonadales</taxon>
        <taxon>Pseudomonadaceae</taxon>
        <taxon>Stutzerimonas</taxon>
    </lineage>
</organism>
<dbReference type="OrthoDB" id="9800768at2"/>
<dbReference type="PANTHER" id="PTHR34309:SF1">
    <property type="entry name" value="PROTEIN GLCG"/>
    <property type="match status" value="1"/>
</dbReference>
<dbReference type="Gene3D" id="3.30.450.150">
    <property type="entry name" value="Haem-degrading domain"/>
    <property type="match status" value="1"/>
</dbReference>
<dbReference type="InterPro" id="IPR052517">
    <property type="entry name" value="GlcG_carb_metab_protein"/>
</dbReference>
<dbReference type="RefSeq" id="WP_158186666.1">
    <property type="nucleotide sequence ID" value="NZ_CP046902.1"/>
</dbReference>
<dbReference type="EMBL" id="CP046902">
    <property type="protein sequence ID" value="QGZ29073.1"/>
    <property type="molecule type" value="Genomic_DNA"/>
</dbReference>
<dbReference type="AlphaFoldDB" id="A0A6I6LIJ0"/>